<feature type="region of interest" description="Disordered" evidence="2">
    <location>
        <begin position="1"/>
        <end position="24"/>
    </location>
</feature>
<dbReference type="OrthoDB" id="434992at2"/>
<comment type="caution">
    <text evidence="5">The sequence shown here is derived from an EMBL/GenBank/DDBJ whole genome shotgun (WGS) entry which is preliminary data.</text>
</comment>
<gene>
    <name evidence="5" type="ORF">FE263_20650</name>
</gene>
<dbReference type="InterPro" id="IPR039420">
    <property type="entry name" value="WalR-like"/>
</dbReference>
<dbReference type="PANTHER" id="PTHR43214:SF38">
    <property type="entry name" value="NITRATE_NITRITE RESPONSE REGULATOR PROTEIN NARL"/>
    <property type="match status" value="1"/>
</dbReference>
<feature type="domain" description="PAS" evidence="4">
    <location>
        <begin position="25"/>
        <end position="71"/>
    </location>
</feature>
<evidence type="ECO:0000259" key="4">
    <source>
        <dbReference type="PROSITE" id="PS50112"/>
    </source>
</evidence>
<dbReference type="GO" id="GO:0003677">
    <property type="term" value="F:DNA binding"/>
    <property type="evidence" value="ECO:0007669"/>
    <property type="project" value="UniProtKB-KW"/>
</dbReference>
<proteinExistence type="predicted"/>
<evidence type="ECO:0000313" key="6">
    <source>
        <dbReference type="Proteomes" id="UP000305654"/>
    </source>
</evidence>
<dbReference type="PROSITE" id="PS50112">
    <property type="entry name" value="PAS"/>
    <property type="match status" value="1"/>
</dbReference>
<organism evidence="5 6">
    <name type="scientific">Lichenicoccus roseus</name>
    <dbReference type="NCBI Taxonomy" id="2683649"/>
    <lineage>
        <taxon>Bacteria</taxon>
        <taxon>Pseudomonadati</taxon>
        <taxon>Pseudomonadota</taxon>
        <taxon>Alphaproteobacteria</taxon>
        <taxon>Acetobacterales</taxon>
        <taxon>Acetobacteraceae</taxon>
        <taxon>Lichenicoccus</taxon>
    </lineage>
</organism>
<dbReference type="Pfam" id="PF08448">
    <property type="entry name" value="PAS_4"/>
    <property type="match status" value="1"/>
</dbReference>
<dbReference type="AlphaFoldDB" id="A0A5R9J5Z8"/>
<dbReference type="Gene3D" id="3.30.450.20">
    <property type="entry name" value="PAS domain"/>
    <property type="match status" value="3"/>
</dbReference>
<protein>
    <submittedName>
        <fullName evidence="5">PAS domain-containing protein</fullName>
    </submittedName>
</protein>
<dbReference type="InterPro" id="IPR013656">
    <property type="entry name" value="PAS_4"/>
</dbReference>
<name>A0A5R9J5Z8_9PROT</name>
<dbReference type="InterPro" id="IPR013767">
    <property type="entry name" value="PAS_fold"/>
</dbReference>
<dbReference type="CDD" id="cd06170">
    <property type="entry name" value="LuxR_C_like"/>
    <property type="match status" value="1"/>
</dbReference>
<dbReference type="Pfam" id="PF13426">
    <property type="entry name" value="PAS_9"/>
    <property type="match status" value="1"/>
</dbReference>
<sequence length="513" mass="56616">MSDLKRRVARKPKASDREAESPPFGRSELQHIIAGLMDGVLLVEPDQRIAWANSAALAMHGVRRVEDLGRTVDEYRSRFELRYRNRHKLPTGAYPLDRLVGGESFSQIVVEVGRPGQEAQWTHQIRSLVLTDAGGTPNCLVLIINDVTEQYLAESRFEASFNANPAPGLICRLADTHYIKVNHGFLALTGFKADDLLGKSLHAIDVLAPLHGRDAAVELFHAGKTIPQTEAWLPVRGGGHRRVLLAGQPIDVDDTACMLFTFADLQPAHDAQQALAQSERRFATAFRLAPVPMLVLEGPDLLVVDSNESFSRTTGHPRSAASGRPVHELALWDDDTGRLVAQALLLGEHLGSVEIDLQYRDRRTRAHLLAAERVVVDEKACLLVVLHDIGDRKRTENDLVSAIEAVLRDTRWFGQRVMEKLAELPGHETDRAGQAADQSLSEREREILGSIAQGHTDARIAGDRAISRSTVRNHVTAIFRKIGVCTRSAAVVWAREHGYGAKMTATPRSSRKS</sequence>
<dbReference type="PROSITE" id="PS50043">
    <property type="entry name" value="HTH_LUXR_2"/>
    <property type="match status" value="1"/>
</dbReference>
<dbReference type="Pfam" id="PF00196">
    <property type="entry name" value="GerE"/>
    <property type="match status" value="1"/>
</dbReference>
<dbReference type="SMART" id="SM00421">
    <property type="entry name" value="HTH_LUXR"/>
    <property type="match status" value="1"/>
</dbReference>
<evidence type="ECO:0000259" key="3">
    <source>
        <dbReference type="PROSITE" id="PS50043"/>
    </source>
</evidence>
<dbReference type="InterPro" id="IPR035965">
    <property type="entry name" value="PAS-like_dom_sf"/>
</dbReference>
<dbReference type="Gene3D" id="1.10.10.10">
    <property type="entry name" value="Winged helix-like DNA-binding domain superfamily/Winged helix DNA-binding domain"/>
    <property type="match status" value="1"/>
</dbReference>
<dbReference type="InterPro" id="IPR000014">
    <property type="entry name" value="PAS"/>
</dbReference>
<evidence type="ECO:0000256" key="1">
    <source>
        <dbReference type="ARBA" id="ARBA00023125"/>
    </source>
</evidence>
<feature type="domain" description="HTH luxR-type" evidence="3">
    <location>
        <begin position="433"/>
        <end position="498"/>
    </location>
</feature>
<dbReference type="SMART" id="SM00091">
    <property type="entry name" value="PAS"/>
    <property type="match status" value="3"/>
</dbReference>
<dbReference type="SUPFAM" id="SSF46894">
    <property type="entry name" value="C-terminal effector domain of the bipartite response regulators"/>
    <property type="match status" value="1"/>
</dbReference>
<dbReference type="InterPro" id="IPR016032">
    <property type="entry name" value="Sig_transdc_resp-reg_C-effctor"/>
</dbReference>
<dbReference type="GO" id="GO:0006355">
    <property type="term" value="P:regulation of DNA-templated transcription"/>
    <property type="evidence" value="ECO:0007669"/>
    <property type="project" value="InterPro"/>
</dbReference>
<dbReference type="EMBL" id="VCDI01000011">
    <property type="protein sequence ID" value="TLU70786.1"/>
    <property type="molecule type" value="Genomic_DNA"/>
</dbReference>
<dbReference type="PRINTS" id="PR00038">
    <property type="entry name" value="HTHLUXR"/>
</dbReference>
<dbReference type="SUPFAM" id="SSF55785">
    <property type="entry name" value="PYP-like sensor domain (PAS domain)"/>
    <property type="match status" value="3"/>
</dbReference>
<accession>A0A5R9J5Z8</accession>
<dbReference type="InterPro" id="IPR036388">
    <property type="entry name" value="WH-like_DNA-bd_sf"/>
</dbReference>
<keyword evidence="1" id="KW-0238">DNA-binding</keyword>
<dbReference type="PANTHER" id="PTHR43214">
    <property type="entry name" value="TWO-COMPONENT RESPONSE REGULATOR"/>
    <property type="match status" value="1"/>
</dbReference>
<keyword evidence="6" id="KW-1185">Reference proteome</keyword>
<dbReference type="InterPro" id="IPR000792">
    <property type="entry name" value="Tscrpt_reg_LuxR_C"/>
</dbReference>
<dbReference type="Proteomes" id="UP000305654">
    <property type="component" value="Unassembled WGS sequence"/>
</dbReference>
<dbReference type="Pfam" id="PF00989">
    <property type="entry name" value="PAS"/>
    <property type="match status" value="1"/>
</dbReference>
<dbReference type="CDD" id="cd00130">
    <property type="entry name" value="PAS"/>
    <property type="match status" value="3"/>
</dbReference>
<evidence type="ECO:0000313" key="5">
    <source>
        <dbReference type="EMBL" id="TLU70786.1"/>
    </source>
</evidence>
<reference evidence="5 6" key="1">
    <citation type="submission" date="2019-05" db="EMBL/GenBank/DDBJ databases">
        <authorList>
            <person name="Pankratov T."/>
            <person name="Grouzdev D."/>
        </authorList>
    </citation>
    <scope>NUCLEOTIDE SEQUENCE [LARGE SCALE GENOMIC DNA]</scope>
    <source>
        <strain evidence="5 6">KEBCLARHB70R</strain>
    </source>
</reference>
<evidence type="ECO:0000256" key="2">
    <source>
        <dbReference type="SAM" id="MobiDB-lite"/>
    </source>
</evidence>
<dbReference type="NCBIfam" id="TIGR00229">
    <property type="entry name" value="sensory_box"/>
    <property type="match status" value="1"/>
</dbReference>